<dbReference type="SUPFAM" id="SSF49785">
    <property type="entry name" value="Galactose-binding domain-like"/>
    <property type="match status" value="1"/>
</dbReference>
<dbReference type="InterPro" id="IPR034058">
    <property type="entry name" value="TagA/B/C/D_pept_dom"/>
</dbReference>
<dbReference type="InterPro" id="IPR036852">
    <property type="entry name" value="Peptidase_S8/S53_dom_sf"/>
</dbReference>
<dbReference type="InterPro" id="IPR000209">
    <property type="entry name" value="Peptidase_S8/S53_dom"/>
</dbReference>
<dbReference type="AlphaFoldDB" id="A0A552V3Q3"/>
<accession>A0A552V3Q3</accession>
<dbReference type="GO" id="GO:0006508">
    <property type="term" value="P:proteolysis"/>
    <property type="evidence" value="ECO:0007669"/>
    <property type="project" value="UniProtKB-KW"/>
</dbReference>
<evidence type="ECO:0000313" key="10">
    <source>
        <dbReference type="EMBL" id="TRW25124.1"/>
    </source>
</evidence>
<name>A0A552V3Q3_9FLAO</name>
<dbReference type="Gene3D" id="2.60.120.380">
    <property type="match status" value="1"/>
</dbReference>
<reference evidence="10 11" key="1">
    <citation type="submission" date="2019-07" db="EMBL/GenBank/DDBJ databases">
        <title>Flavobacterium sp. nov., isolated from glacier ice.</title>
        <authorList>
            <person name="Liu Q."/>
            <person name="Xin Y.-H."/>
        </authorList>
    </citation>
    <scope>NUCLEOTIDE SEQUENCE [LARGE SCALE GENOMIC DNA]</scope>
    <source>
        <strain evidence="10 11">ZT4R6</strain>
    </source>
</reference>
<feature type="signal peptide" evidence="7">
    <location>
        <begin position="1"/>
        <end position="23"/>
    </location>
</feature>
<evidence type="ECO:0000259" key="9">
    <source>
        <dbReference type="Pfam" id="PF18962"/>
    </source>
</evidence>
<evidence type="ECO:0000313" key="11">
    <source>
        <dbReference type="Proteomes" id="UP000320643"/>
    </source>
</evidence>
<keyword evidence="2" id="KW-0645">Protease</keyword>
<evidence type="ECO:0000259" key="8">
    <source>
        <dbReference type="Pfam" id="PF00082"/>
    </source>
</evidence>
<dbReference type="PANTHER" id="PTHR43399">
    <property type="entry name" value="SUBTILISIN-RELATED"/>
    <property type="match status" value="1"/>
</dbReference>
<keyword evidence="3 7" id="KW-0732">Signal</keyword>
<dbReference type="GO" id="GO:0004252">
    <property type="term" value="F:serine-type endopeptidase activity"/>
    <property type="evidence" value="ECO:0007669"/>
    <property type="project" value="InterPro"/>
</dbReference>
<evidence type="ECO:0000256" key="2">
    <source>
        <dbReference type="ARBA" id="ARBA00022670"/>
    </source>
</evidence>
<keyword evidence="11" id="KW-1185">Reference proteome</keyword>
<feature type="chain" id="PRO_5022094108" evidence="7">
    <location>
        <begin position="24"/>
        <end position="639"/>
    </location>
</feature>
<keyword evidence="4" id="KW-0378">Hydrolase</keyword>
<comment type="similarity">
    <text evidence="1 6">Belongs to the peptidase S8 family.</text>
</comment>
<dbReference type="InterPro" id="IPR023828">
    <property type="entry name" value="Peptidase_S8_Ser-AS"/>
</dbReference>
<feature type="domain" description="Secretion system C-terminal sorting" evidence="9">
    <location>
        <begin position="565"/>
        <end position="637"/>
    </location>
</feature>
<protein>
    <submittedName>
        <fullName evidence="10">S8 family serine peptidase</fullName>
    </submittedName>
</protein>
<comment type="caution">
    <text evidence="10">The sequence shown here is derived from an EMBL/GenBank/DDBJ whole genome shotgun (WGS) entry which is preliminary data.</text>
</comment>
<dbReference type="RefSeq" id="WP_143372706.1">
    <property type="nucleotide sequence ID" value="NZ_VJVZ01000004.1"/>
</dbReference>
<evidence type="ECO:0000256" key="3">
    <source>
        <dbReference type="ARBA" id="ARBA00022729"/>
    </source>
</evidence>
<dbReference type="InterPro" id="IPR008979">
    <property type="entry name" value="Galactose-bd-like_sf"/>
</dbReference>
<proteinExistence type="inferred from homology"/>
<dbReference type="PROSITE" id="PS00138">
    <property type="entry name" value="SUBTILASE_SER"/>
    <property type="match status" value="1"/>
</dbReference>
<feature type="domain" description="Peptidase S8/S53" evidence="8">
    <location>
        <begin position="159"/>
        <end position="408"/>
    </location>
</feature>
<dbReference type="PROSITE" id="PS51892">
    <property type="entry name" value="SUBTILASE"/>
    <property type="match status" value="1"/>
</dbReference>
<keyword evidence="5" id="KW-0720">Serine protease</keyword>
<comment type="caution">
    <text evidence="6">Lacks conserved residue(s) required for the propagation of feature annotation.</text>
</comment>
<dbReference type="OrthoDB" id="9792152at2"/>
<dbReference type="CDD" id="cd04842">
    <property type="entry name" value="Peptidases_S8_Kp43_protease"/>
    <property type="match status" value="1"/>
</dbReference>
<evidence type="ECO:0000256" key="4">
    <source>
        <dbReference type="ARBA" id="ARBA00022801"/>
    </source>
</evidence>
<dbReference type="InterPro" id="IPR026444">
    <property type="entry name" value="Secre_tail"/>
</dbReference>
<dbReference type="EMBL" id="VJVZ01000004">
    <property type="protein sequence ID" value="TRW25124.1"/>
    <property type="molecule type" value="Genomic_DNA"/>
</dbReference>
<evidence type="ECO:0000256" key="1">
    <source>
        <dbReference type="ARBA" id="ARBA00011073"/>
    </source>
</evidence>
<dbReference type="Pfam" id="PF18962">
    <property type="entry name" value="Por_Secre_tail"/>
    <property type="match status" value="1"/>
</dbReference>
<dbReference type="SUPFAM" id="SSF52743">
    <property type="entry name" value="Subtilisin-like"/>
    <property type="match status" value="1"/>
</dbReference>
<dbReference type="Proteomes" id="UP000320643">
    <property type="component" value="Unassembled WGS sequence"/>
</dbReference>
<dbReference type="Pfam" id="PF00082">
    <property type="entry name" value="Peptidase_S8"/>
    <property type="match status" value="1"/>
</dbReference>
<evidence type="ECO:0000256" key="5">
    <source>
        <dbReference type="ARBA" id="ARBA00022825"/>
    </source>
</evidence>
<dbReference type="PANTHER" id="PTHR43399:SF4">
    <property type="entry name" value="CELL WALL-ASSOCIATED PROTEASE"/>
    <property type="match status" value="1"/>
</dbReference>
<evidence type="ECO:0000256" key="7">
    <source>
        <dbReference type="SAM" id="SignalP"/>
    </source>
</evidence>
<sequence length="639" mass="67690">MKKNTVSMLVLGLLLAGGFSAKAQTEEERRIITKDYDQAALTKFINEQTEKTKKNRDEAYRLAALNGWPTKFVTEEGNHAELVGLQDDGKPLYYQTLNANAAFTSGITSLNTGGSLGLTVDGQGMLAAIWDQDRPRATHNTFSGTIGQRLSIQDAATVQATHSTHVFGTIIGNGNTGSNGNPNASAKGMAPLATGNAYDWNSDTVEMGLAASSGLLVSNHSYGAIAGQVSVGTFGAYTSQSQEYDNVAFLAKNYLIVQAAGNDRNDNGQVYNPTKGGYDLINNAKTAKNSLIVAAVVGLTSEYSEPSDVLMSSFSSYGPTDDKRVKPDIAAKGVSVISSIDDNNSSYGAESGTSMASPVVAGGALLLQQHYHNVNGAYMRSATLRGLICHTADEAGDWDGPDARFGWGLFDAKKAAQAITNNGTTSIIEERSLSQGASYSFDVTAIAGQQLQVSICWTDPAGNVSSSADSTVPRLKNDLDVEVTKGGTSYLPWKLATTNGSPSVKGDNDVDNIERIDIPNASGTYTITIDHEGSLTSGPQEYSLIVTNATEALGADDFKFNLFAVWPNPANSEVNINLVQDSSAPATVAFYDIQGREVLVRELSQSLSVINTNNLSAGVYMVKVTQGAKQQVKKVVVNK</sequence>
<dbReference type="InterPro" id="IPR051048">
    <property type="entry name" value="Peptidase_S8/S53_subtilisin"/>
</dbReference>
<gene>
    <name evidence="10" type="ORF">FMM05_07380</name>
</gene>
<organism evidence="10 11">
    <name type="scientific">Flavobacterium zepuense</name>
    <dbReference type="NCBI Taxonomy" id="2593302"/>
    <lineage>
        <taxon>Bacteria</taxon>
        <taxon>Pseudomonadati</taxon>
        <taxon>Bacteroidota</taxon>
        <taxon>Flavobacteriia</taxon>
        <taxon>Flavobacteriales</taxon>
        <taxon>Flavobacteriaceae</taxon>
        <taxon>Flavobacterium</taxon>
    </lineage>
</organism>
<dbReference type="NCBIfam" id="TIGR04183">
    <property type="entry name" value="Por_Secre_tail"/>
    <property type="match status" value="1"/>
</dbReference>
<evidence type="ECO:0000256" key="6">
    <source>
        <dbReference type="PROSITE-ProRule" id="PRU01240"/>
    </source>
</evidence>
<dbReference type="Gene3D" id="3.40.50.200">
    <property type="entry name" value="Peptidase S8/S53 domain"/>
    <property type="match status" value="1"/>
</dbReference>